<sequence length="903" mass="101082">MGMHYNTPRLFTVDPRGLPVRSVDYWREDESATALARINRTSYDAAGFARRQWDPRLWALQKDDPSTPANLTTVHSLTGHPVCTVSVDAGSQTHLLGPANEMLQGWDSRATRREIRYDDRLRPVVVFEYVATQPPRCAERMEYGGADPVNRDRNQCGQLIRQDSPGGTVLFEAFAITGECTKHVQHFTLDADAPDWPERTADRNCLLEHGDGAVSTSRFGPLGNVLESVDARLNCQTFGFTLDGRLRHSVLKLAGKPSGQTLVSEIEYNAQGQITREVAGNNVQTILKYSAEDGLLIERQAHSEHTGLLQHLFYTYDRMGNVLSIEDKALPVRYFNNQRIDPVSRFIYDSLSQLIEATGWEAGAPSQGPESVGRTDPAAVSNYQQTYRYDEGGNLRKLAHVGTQNPGRELTAARYSNRCLPWRNGVPPTEEDIAAAFDARGNLLELDPGRFLTWDLRNQLQSVSPVERDSGRNDCEHYLYDGGGQRVRKIRSLQTNARTVTAEVRYLPGLELRTDNGTGEVLHVITAQAGLNTVRVLHWESAPPSGVNDQCRYTLVDRLNSCTVELTDDAQIISQEVFYPFGETAWFAGTDVIDVAYKTLRYSGKERDATRLYYYGFRYYVPWLFRWLNPDPAGDVDGLNFYAMVINNPMTFSDTNGLTRIGNYEVSVGLKEKVALKLAKLKKISVLDNVSGKYKDTDEFKVVEVESDSKYLVGRDEVKENLKRYKAIYSVRSQTTSLMEEGKVESNDSLGESVSGYMLRSANDTFVDDSNTLDSPNRHPDISVERRFFVVLKRADKNKLPEQREIYGLTELSTFTQKGKTEATVVQTVVHPYTQGAEEQSGGKSGNASAARNLPHMRGIGTYLTVQSLAIVSKRMNLTRVITEAINPRSAKIALKFGAKLVK</sequence>
<evidence type="ECO:0000313" key="1">
    <source>
        <dbReference type="EMBL" id="TPG80881.1"/>
    </source>
</evidence>
<proteinExistence type="predicted"/>
<accession>A0A502I1Y5</accession>
<dbReference type="Gene3D" id="2.180.10.10">
    <property type="entry name" value="RHS repeat-associated core"/>
    <property type="match status" value="1"/>
</dbReference>
<dbReference type="AlphaFoldDB" id="A0A502I1Y5"/>
<dbReference type="PANTHER" id="PTHR32305:SF15">
    <property type="entry name" value="PROTEIN RHSA-RELATED"/>
    <property type="match status" value="1"/>
</dbReference>
<dbReference type="PANTHER" id="PTHR32305">
    <property type="match status" value="1"/>
</dbReference>
<reference evidence="1 2" key="1">
    <citation type="journal article" date="2019" name="Environ. Microbiol.">
        <title>Species interactions and distinct microbial communities in high Arctic permafrost affected cryosols are associated with the CH4 and CO2 gas fluxes.</title>
        <authorList>
            <person name="Altshuler I."/>
            <person name="Hamel J."/>
            <person name="Turney S."/>
            <person name="Magnuson E."/>
            <person name="Levesque R."/>
            <person name="Greer C."/>
            <person name="Whyte L.G."/>
        </authorList>
    </citation>
    <scope>NUCLEOTIDE SEQUENCE [LARGE SCALE GENOMIC DNA]</scope>
    <source>
        <strain evidence="1 2">E3</strain>
    </source>
</reference>
<dbReference type="EMBL" id="RCZE01000002">
    <property type="protein sequence ID" value="TPG80881.1"/>
    <property type="molecule type" value="Genomic_DNA"/>
</dbReference>
<name>A0A502I1Y5_9PSED</name>
<protein>
    <submittedName>
        <fullName evidence="1">RHS repeat-associated core domain-containing protein</fullName>
    </submittedName>
</protein>
<dbReference type="InterPro" id="IPR050708">
    <property type="entry name" value="T6SS_VgrG/RHS"/>
</dbReference>
<dbReference type="InterPro" id="IPR022385">
    <property type="entry name" value="Rhs_assc_core"/>
</dbReference>
<organism evidence="1 2">
    <name type="scientific">Pseudomonas arsenicoxydans</name>
    <dbReference type="NCBI Taxonomy" id="702115"/>
    <lineage>
        <taxon>Bacteria</taxon>
        <taxon>Pseudomonadati</taxon>
        <taxon>Pseudomonadota</taxon>
        <taxon>Gammaproteobacteria</taxon>
        <taxon>Pseudomonadales</taxon>
        <taxon>Pseudomonadaceae</taxon>
        <taxon>Pseudomonas</taxon>
    </lineage>
</organism>
<evidence type="ECO:0000313" key="2">
    <source>
        <dbReference type="Proteomes" id="UP000317933"/>
    </source>
</evidence>
<gene>
    <name evidence="1" type="ORF">EAH78_06085</name>
</gene>
<dbReference type="Proteomes" id="UP000317933">
    <property type="component" value="Unassembled WGS sequence"/>
</dbReference>
<comment type="caution">
    <text evidence="1">The sequence shown here is derived from an EMBL/GenBank/DDBJ whole genome shotgun (WGS) entry which is preliminary data.</text>
</comment>
<dbReference type="NCBIfam" id="TIGR03696">
    <property type="entry name" value="Rhs_assc_core"/>
    <property type="match status" value="1"/>
</dbReference>